<dbReference type="OrthoDB" id="4227028at2759"/>
<dbReference type="EMBL" id="FXLY01000002">
    <property type="protein sequence ID" value="SMN18378.1"/>
    <property type="molecule type" value="Genomic_DNA"/>
</dbReference>
<dbReference type="Pfam" id="PF07543">
    <property type="entry name" value="PGA2"/>
    <property type="match status" value="1"/>
</dbReference>
<dbReference type="InterPro" id="IPR011431">
    <property type="entry name" value="Trafficking_Pga2"/>
</dbReference>
<organism evidence="2 3">
    <name type="scientific">Maudiozyma saulgeensis</name>
    <dbReference type="NCBI Taxonomy" id="1789683"/>
    <lineage>
        <taxon>Eukaryota</taxon>
        <taxon>Fungi</taxon>
        <taxon>Dikarya</taxon>
        <taxon>Ascomycota</taxon>
        <taxon>Saccharomycotina</taxon>
        <taxon>Saccharomycetes</taxon>
        <taxon>Saccharomycetales</taxon>
        <taxon>Saccharomycetaceae</taxon>
        <taxon>Maudiozyma</taxon>
    </lineage>
</organism>
<dbReference type="GO" id="GO:0015031">
    <property type="term" value="P:protein transport"/>
    <property type="evidence" value="ECO:0007669"/>
    <property type="project" value="TreeGrafter"/>
</dbReference>
<evidence type="ECO:0000313" key="2">
    <source>
        <dbReference type="EMBL" id="SMN18378.1"/>
    </source>
</evidence>
<protein>
    <submittedName>
        <fullName evidence="2">Similar to Saccharomyces cerevisiae YNL149C PGA2 Essential protein required for maturation of Gas1p and Pho8p</fullName>
    </submittedName>
</protein>
<keyword evidence="3" id="KW-1185">Reference proteome</keyword>
<evidence type="ECO:0000256" key="1">
    <source>
        <dbReference type="SAM" id="MobiDB-lite"/>
    </source>
</evidence>
<feature type="region of interest" description="Disordered" evidence="1">
    <location>
        <begin position="52"/>
        <end position="96"/>
    </location>
</feature>
<sequence>MEFVSGMISRFTESVLNMDIQKAIRLTIIVGAYILFRNIASKHLTKKQLESRVRQDEQRIQREKKEGLIEDPNKISESNSSTSGFGWGKKTRKRVQRQQEMFERAVDDLKRKQELGVTEDSDDEIADLLED</sequence>
<proteinExistence type="predicted"/>
<dbReference type="PANTHER" id="PTHR28199:SF1">
    <property type="entry name" value="PROCESSING OF GAS1 AND ALP PROTEIN 2"/>
    <property type="match status" value="1"/>
</dbReference>
<gene>
    <name evidence="2" type="ORF">KASA_0Q08459G</name>
</gene>
<dbReference type="PIRSF" id="PIRSF022909">
    <property type="entry name" value="UCP022909"/>
    <property type="match status" value="1"/>
</dbReference>
<dbReference type="STRING" id="1789683.A0A1X7QY85"/>
<reference evidence="2 3" key="1">
    <citation type="submission" date="2017-04" db="EMBL/GenBank/DDBJ databases">
        <authorList>
            <person name="Afonso C.L."/>
            <person name="Miller P.J."/>
            <person name="Scott M.A."/>
            <person name="Spackman E."/>
            <person name="Goraichik I."/>
            <person name="Dimitrov K.M."/>
            <person name="Suarez D.L."/>
            <person name="Swayne D.E."/>
        </authorList>
    </citation>
    <scope>NUCLEOTIDE SEQUENCE [LARGE SCALE GENOMIC DNA]</scope>
</reference>
<feature type="compositionally biased region" description="Polar residues" evidence="1">
    <location>
        <begin position="75"/>
        <end position="84"/>
    </location>
</feature>
<dbReference type="AlphaFoldDB" id="A0A1X7QY85"/>
<dbReference type="PANTHER" id="PTHR28199">
    <property type="entry name" value="PROCESSING OF GAS1 AND ALP PROTEIN 2"/>
    <property type="match status" value="1"/>
</dbReference>
<evidence type="ECO:0000313" key="3">
    <source>
        <dbReference type="Proteomes" id="UP000196158"/>
    </source>
</evidence>
<accession>A0A1X7QY85</accession>
<dbReference type="Proteomes" id="UP000196158">
    <property type="component" value="Unassembled WGS sequence"/>
</dbReference>
<feature type="compositionally biased region" description="Basic and acidic residues" evidence="1">
    <location>
        <begin position="52"/>
        <end position="74"/>
    </location>
</feature>
<name>A0A1X7QY85_9SACH</name>